<proteinExistence type="predicted"/>
<name>A0A9X1NU49_9HYPH</name>
<sequence>MRTPLTQRVQKHRDAMRASGLRPVQIWLPDTRSPGFLEECSRQARIVAAVDAMDTDTDAFIDAALADLGDEADA</sequence>
<dbReference type="AlphaFoldDB" id="A0A9X1NU49"/>
<comment type="caution">
    <text evidence="1">The sequence shown here is derived from an EMBL/GenBank/DDBJ whole genome shotgun (WGS) entry which is preliminary data.</text>
</comment>
<evidence type="ECO:0000313" key="1">
    <source>
        <dbReference type="EMBL" id="MCD7111097.1"/>
    </source>
</evidence>
<dbReference type="EMBL" id="JAJOZR010000013">
    <property type="protein sequence ID" value="MCD7111097.1"/>
    <property type="molecule type" value="Genomic_DNA"/>
</dbReference>
<gene>
    <name evidence="1" type="ORF">LRX75_18840</name>
</gene>
<evidence type="ECO:0000313" key="2">
    <source>
        <dbReference type="Proteomes" id="UP001139089"/>
    </source>
</evidence>
<dbReference type="InterPro" id="IPR021558">
    <property type="entry name" value="MazE-like"/>
</dbReference>
<dbReference type="Pfam" id="PF11455">
    <property type="entry name" value="MazE-like"/>
    <property type="match status" value="1"/>
</dbReference>
<organism evidence="1 2">
    <name type="scientific">Rhizobium quercicola</name>
    <dbReference type="NCBI Taxonomy" id="2901226"/>
    <lineage>
        <taxon>Bacteria</taxon>
        <taxon>Pseudomonadati</taxon>
        <taxon>Pseudomonadota</taxon>
        <taxon>Alphaproteobacteria</taxon>
        <taxon>Hyphomicrobiales</taxon>
        <taxon>Rhizobiaceae</taxon>
        <taxon>Rhizobium/Agrobacterium group</taxon>
        <taxon>Rhizobium</taxon>
    </lineage>
</organism>
<reference evidence="1" key="1">
    <citation type="submission" date="2021-12" db="EMBL/GenBank/DDBJ databases">
        <authorList>
            <person name="Li Y."/>
        </authorList>
    </citation>
    <scope>NUCLEOTIDE SEQUENCE</scope>
    <source>
        <strain evidence="1">DKSPLA3</strain>
    </source>
</reference>
<protein>
    <submittedName>
        <fullName evidence="1">Antitoxin MazE family protein</fullName>
    </submittedName>
</protein>
<accession>A0A9X1NU49</accession>
<keyword evidence="2" id="KW-1185">Reference proteome</keyword>
<dbReference type="Proteomes" id="UP001139089">
    <property type="component" value="Unassembled WGS sequence"/>
</dbReference>
<dbReference type="RefSeq" id="WP_231816207.1">
    <property type="nucleotide sequence ID" value="NZ_JAJOZR010000013.1"/>
</dbReference>